<dbReference type="EMBL" id="CP000841">
    <property type="protein sequence ID" value="ABW32530.1"/>
    <property type="molecule type" value="Genomic_DNA"/>
</dbReference>
<geneLocation type="plasmid" evidence="1 2">
    <name>pREB4</name>
</geneLocation>
<evidence type="ECO:0000313" key="1">
    <source>
        <dbReference type="EMBL" id="ABW32530.1"/>
    </source>
</evidence>
<accession>A8ZNE4</accession>
<organism evidence="1 2">
    <name type="scientific">Acaryochloris marina (strain MBIC 11017)</name>
    <dbReference type="NCBI Taxonomy" id="329726"/>
    <lineage>
        <taxon>Bacteria</taxon>
        <taxon>Bacillati</taxon>
        <taxon>Cyanobacteriota</taxon>
        <taxon>Cyanophyceae</taxon>
        <taxon>Acaryochloridales</taxon>
        <taxon>Acaryochloridaceae</taxon>
        <taxon>Acaryochloris</taxon>
    </lineage>
</organism>
<evidence type="ECO:0000313" key="2">
    <source>
        <dbReference type="Proteomes" id="UP000000268"/>
    </source>
</evidence>
<dbReference type="HOGENOM" id="CLU_3303030_0_0_3"/>
<reference evidence="1 2" key="1">
    <citation type="journal article" date="2008" name="Proc. Natl. Acad. Sci. U.S.A.">
        <title>Niche adaptation and genome expansion in the chlorophyll d-producing cyanobacterium Acaryochloris marina.</title>
        <authorList>
            <person name="Swingley W.D."/>
            <person name="Chen M."/>
            <person name="Cheung P.C."/>
            <person name="Conrad A.L."/>
            <person name="Dejesa L.C."/>
            <person name="Hao J."/>
            <person name="Honchak B.M."/>
            <person name="Karbach L.E."/>
            <person name="Kurdoglu A."/>
            <person name="Lahiri S."/>
            <person name="Mastrian S.D."/>
            <person name="Miyashita H."/>
            <person name="Page L."/>
            <person name="Ramakrishna P."/>
            <person name="Satoh S."/>
            <person name="Sattley W.M."/>
            <person name="Shimada Y."/>
            <person name="Taylor H.L."/>
            <person name="Tomo T."/>
            <person name="Tsuchiya T."/>
            <person name="Wang Z.T."/>
            <person name="Raymond J."/>
            <person name="Mimuro M."/>
            <person name="Blankenship R.E."/>
            <person name="Touchman J.W."/>
        </authorList>
    </citation>
    <scope>NUCLEOTIDE SEQUENCE [LARGE SCALE GENOMIC DNA]</scope>
    <source>
        <strain evidence="2">MBIC 11017</strain>
        <plasmid evidence="2">Plasmid pREB4</plasmid>
    </source>
</reference>
<proteinExistence type="predicted"/>
<dbReference type="KEGG" id="amr:AM1_D0033"/>
<name>A8ZNE4_ACAM1</name>
<protein>
    <submittedName>
        <fullName evidence="1">Uncharacterized protein</fullName>
    </submittedName>
</protein>
<dbReference type="AlphaFoldDB" id="A8ZNE4"/>
<gene>
    <name evidence="1" type="ordered locus">AM1_D0033</name>
</gene>
<dbReference type="Proteomes" id="UP000000268">
    <property type="component" value="Plasmid pREB4"/>
</dbReference>
<sequence length="39" mass="4183">MESGLFLLASALVMLLFIGNTGVIAFSLWTTRPGVKAEK</sequence>
<keyword evidence="1" id="KW-0614">Plasmid</keyword>
<keyword evidence="2" id="KW-1185">Reference proteome</keyword>